<evidence type="ECO:0000313" key="12">
    <source>
        <dbReference type="EMBL" id="SIT98235.1"/>
    </source>
</evidence>
<comment type="similarity">
    <text evidence="2 10">Belongs to the aldehyde dehydrogenase family.</text>
</comment>
<evidence type="ECO:0000256" key="3">
    <source>
        <dbReference type="ARBA" id="ARBA00012884"/>
    </source>
</evidence>
<dbReference type="UniPathway" id="UPA00261">
    <property type="reaction ID" value="UER00374"/>
</dbReference>
<dbReference type="RefSeq" id="WP_076784313.1">
    <property type="nucleotide sequence ID" value="NZ_FTPU01000046.1"/>
</dbReference>
<proteinExistence type="inferred from homology"/>
<dbReference type="InterPro" id="IPR016162">
    <property type="entry name" value="Ald_DH_N"/>
</dbReference>
<evidence type="ECO:0000259" key="11">
    <source>
        <dbReference type="Pfam" id="PF00171"/>
    </source>
</evidence>
<dbReference type="GO" id="GO:0009898">
    <property type="term" value="C:cytoplasmic side of plasma membrane"/>
    <property type="evidence" value="ECO:0007669"/>
    <property type="project" value="TreeGrafter"/>
</dbReference>
<dbReference type="GO" id="GO:0004657">
    <property type="term" value="F:proline dehydrogenase activity"/>
    <property type="evidence" value="ECO:0007669"/>
    <property type="project" value="UniProtKB-ARBA"/>
</dbReference>
<dbReference type="GO" id="GO:0010133">
    <property type="term" value="P:L-proline catabolic process to L-glutamate"/>
    <property type="evidence" value="ECO:0007669"/>
    <property type="project" value="UniProtKB-UniPathway"/>
</dbReference>
<dbReference type="EC" id="1.2.1.88" evidence="3"/>
<evidence type="ECO:0000256" key="4">
    <source>
        <dbReference type="ARBA" id="ARBA00023002"/>
    </source>
</evidence>
<dbReference type="PANTHER" id="PTHR42862">
    <property type="entry name" value="DELTA-1-PYRROLINE-5-CARBOXYLATE DEHYDROGENASE 1, ISOFORM A-RELATED"/>
    <property type="match status" value="1"/>
</dbReference>
<evidence type="ECO:0000256" key="6">
    <source>
        <dbReference type="ARBA" id="ARBA00023062"/>
    </source>
</evidence>
<dbReference type="NCBIfam" id="TIGR01236">
    <property type="entry name" value="D1pyr5carbox1"/>
    <property type="match status" value="1"/>
</dbReference>
<dbReference type="PROSITE" id="PS00070">
    <property type="entry name" value="ALDEHYDE_DEHYDR_CYS"/>
    <property type="match status" value="1"/>
</dbReference>
<feature type="domain" description="Aldehyde dehydrogenase" evidence="11">
    <location>
        <begin position="55"/>
        <end position="523"/>
    </location>
</feature>
<gene>
    <name evidence="12" type="ORF">SAMN05660493_02973</name>
</gene>
<keyword evidence="13" id="KW-1185">Reference proteome</keyword>
<dbReference type="Pfam" id="PF00171">
    <property type="entry name" value="Aldedh"/>
    <property type="match status" value="1"/>
</dbReference>
<dbReference type="GO" id="GO:0003842">
    <property type="term" value="F:L-glutamate gamma-semialdehyde dehydrogenase activity"/>
    <property type="evidence" value="ECO:0007669"/>
    <property type="project" value="UniProtKB-EC"/>
</dbReference>
<protein>
    <recommendedName>
        <fullName evidence="7">L-glutamate gamma-semialdehyde dehydrogenase</fullName>
        <ecNumber evidence="3">1.2.1.88</ecNumber>
    </recommendedName>
    <alternativeName>
        <fullName evidence="7">L-glutamate gamma-semialdehyde dehydrogenase</fullName>
    </alternativeName>
</protein>
<dbReference type="CDD" id="cd07123">
    <property type="entry name" value="ALDH_F4-17_P5CDH"/>
    <property type="match status" value="1"/>
</dbReference>
<dbReference type="InterPro" id="IPR005931">
    <property type="entry name" value="P5CDH/ALDH4A1"/>
</dbReference>
<dbReference type="EMBL" id="FTPU01000046">
    <property type="protein sequence ID" value="SIT98235.1"/>
    <property type="molecule type" value="Genomic_DNA"/>
</dbReference>
<evidence type="ECO:0000256" key="2">
    <source>
        <dbReference type="ARBA" id="ARBA00009986"/>
    </source>
</evidence>
<dbReference type="InterPro" id="IPR050485">
    <property type="entry name" value="Proline_metab_enzyme"/>
</dbReference>
<keyword evidence="6" id="KW-0642">Proline metabolism</keyword>
<dbReference type="InterPro" id="IPR016161">
    <property type="entry name" value="Ald_DH/histidinol_DH"/>
</dbReference>
<keyword evidence="5" id="KW-0520">NAD</keyword>
<evidence type="ECO:0000256" key="5">
    <source>
        <dbReference type="ARBA" id="ARBA00023027"/>
    </source>
</evidence>
<dbReference type="InterPro" id="IPR016163">
    <property type="entry name" value="Ald_DH_C"/>
</dbReference>
<feature type="active site" evidence="9">
    <location>
        <position position="293"/>
    </location>
</feature>
<dbReference type="PROSITE" id="PS00687">
    <property type="entry name" value="ALDEHYDE_DEHYDR_GLU"/>
    <property type="match status" value="1"/>
</dbReference>
<comment type="catalytic activity">
    <reaction evidence="8">
        <text>L-glutamate 5-semialdehyde + NAD(+) + H2O = L-glutamate + NADH + 2 H(+)</text>
        <dbReference type="Rhea" id="RHEA:30235"/>
        <dbReference type="ChEBI" id="CHEBI:15377"/>
        <dbReference type="ChEBI" id="CHEBI:15378"/>
        <dbReference type="ChEBI" id="CHEBI:29985"/>
        <dbReference type="ChEBI" id="CHEBI:57540"/>
        <dbReference type="ChEBI" id="CHEBI:57945"/>
        <dbReference type="ChEBI" id="CHEBI:58066"/>
        <dbReference type="EC" id="1.2.1.88"/>
    </reaction>
</comment>
<keyword evidence="4 10" id="KW-0560">Oxidoreductase</keyword>
<dbReference type="FunFam" id="3.40.605.10:FF:000006">
    <property type="entry name" value="1-pyrroline-5-carboxylate dehydrogenase"/>
    <property type="match status" value="1"/>
</dbReference>
<sequence>MSKAISRVPAIANEPVKSYAPGSDEVKSLIATYKKLWKEKAEIPMIIGGKEVKTDKKIQLSSPQDHQHDFGFYYEGDMSHVDSAIESALAAKAKWNALGWEQRAAIFLKAADLLAGPYRDTINAATMIGQSKNVHQAEIDSACEFIDFLRFNVEFMTDLYADQPISEKGIWNRVEYRPLEGFCFAVTPFNFTAISGNLPACMALMGNVVVWKPSDKQVFSAKVIMDVLKEAGLPDGVINMIFTDGKETAEKVLAHPDFAGLHFTGSTKVFQGMWKMIGDNIHNYKSYPRIVGETGGKDFVMVHPSANVEAVATGLVRGAFEYQGQKCSAASRAYIPRSLWDDVKAVMEAQIKTIKIGSPEDPSNFVNAVIDKNSFEKCKGYIDRANAASDASVIIGGQYDDKKGWFVHPTVIETSNPSYESIVEEIFGPILTVYVYEDEKWNDTLKLVDTSTQYSLTGSIFAQDRYAIDEAYKALENASGNFYINDKPTGAVVGQQPFGGSRASGTNDKAGSKMNLLRWVSVRSIKETFVSPKDYKYPYLG</sequence>
<dbReference type="Gene3D" id="3.40.605.10">
    <property type="entry name" value="Aldehyde Dehydrogenase, Chain A, domain 1"/>
    <property type="match status" value="1"/>
</dbReference>
<accession>A0A1U7PXF4</accession>
<dbReference type="InterPro" id="IPR029510">
    <property type="entry name" value="Ald_DH_CS_GLU"/>
</dbReference>
<dbReference type="SUPFAM" id="SSF53720">
    <property type="entry name" value="ALDH-like"/>
    <property type="match status" value="1"/>
</dbReference>
<evidence type="ECO:0000256" key="8">
    <source>
        <dbReference type="ARBA" id="ARBA00048142"/>
    </source>
</evidence>
<reference evidence="13" key="1">
    <citation type="submission" date="2016-10" db="EMBL/GenBank/DDBJ databases">
        <authorList>
            <person name="Varghese N."/>
            <person name="Submissions S."/>
        </authorList>
    </citation>
    <scope>NUCLEOTIDE SEQUENCE [LARGE SCALE GENOMIC DNA]</scope>
    <source>
        <strain evidence="13">DSM 19482</strain>
    </source>
</reference>
<organism evidence="12 13">
    <name type="scientific">Epilithonimonas bovis DSM 19482</name>
    <dbReference type="NCBI Taxonomy" id="1121284"/>
    <lineage>
        <taxon>Bacteria</taxon>
        <taxon>Pseudomonadati</taxon>
        <taxon>Bacteroidota</taxon>
        <taxon>Flavobacteriia</taxon>
        <taxon>Flavobacteriales</taxon>
        <taxon>Weeksellaceae</taxon>
        <taxon>Chryseobacterium group</taxon>
        <taxon>Epilithonimonas</taxon>
    </lineage>
</organism>
<evidence type="ECO:0000256" key="9">
    <source>
        <dbReference type="PROSITE-ProRule" id="PRU10007"/>
    </source>
</evidence>
<dbReference type="STRING" id="1121284.SAMN05660493_02973"/>
<name>A0A1U7PXF4_9FLAO</name>
<dbReference type="Gene3D" id="3.40.309.10">
    <property type="entry name" value="Aldehyde Dehydrogenase, Chain A, domain 2"/>
    <property type="match status" value="1"/>
</dbReference>
<dbReference type="InterPro" id="IPR016160">
    <property type="entry name" value="Ald_DH_CS_CYS"/>
</dbReference>
<comment type="pathway">
    <text evidence="1">Amino-acid degradation; L-proline degradation into L-glutamate; L-glutamate from L-proline: step 2/2.</text>
</comment>
<dbReference type="OrthoDB" id="9762913at2"/>
<evidence type="ECO:0000256" key="7">
    <source>
        <dbReference type="ARBA" id="ARBA00032259"/>
    </source>
</evidence>
<evidence type="ECO:0000256" key="1">
    <source>
        <dbReference type="ARBA" id="ARBA00004786"/>
    </source>
</evidence>
<dbReference type="AlphaFoldDB" id="A0A1U7PXF4"/>
<evidence type="ECO:0000313" key="13">
    <source>
        <dbReference type="Proteomes" id="UP000187261"/>
    </source>
</evidence>
<evidence type="ECO:0000256" key="10">
    <source>
        <dbReference type="RuleBase" id="RU003345"/>
    </source>
</evidence>
<dbReference type="Proteomes" id="UP000187261">
    <property type="component" value="Unassembled WGS sequence"/>
</dbReference>
<dbReference type="InterPro" id="IPR015590">
    <property type="entry name" value="Aldehyde_DH_dom"/>
</dbReference>
<dbReference type="FunFam" id="3.40.309.10:FF:000005">
    <property type="entry name" value="1-pyrroline-5-carboxylate dehydrogenase 1"/>
    <property type="match status" value="1"/>
</dbReference>
<dbReference type="PANTHER" id="PTHR42862:SF1">
    <property type="entry name" value="DELTA-1-PYRROLINE-5-CARBOXYLATE DEHYDROGENASE 2, ISOFORM A-RELATED"/>
    <property type="match status" value="1"/>
</dbReference>